<evidence type="ECO:0000313" key="2">
    <source>
        <dbReference type="EMBL" id="GGD41249.1"/>
    </source>
</evidence>
<accession>A0A916YDM1</accession>
<evidence type="ECO:0000256" key="1">
    <source>
        <dbReference type="SAM" id="Phobius"/>
    </source>
</evidence>
<feature type="transmembrane region" description="Helical" evidence="1">
    <location>
        <begin position="168"/>
        <end position="185"/>
    </location>
</feature>
<feature type="transmembrane region" description="Helical" evidence="1">
    <location>
        <begin position="140"/>
        <end position="162"/>
    </location>
</feature>
<reference evidence="2" key="2">
    <citation type="submission" date="2020-09" db="EMBL/GenBank/DDBJ databases">
        <authorList>
            <person name="Sun Q."/>
            <person name="Zhou Y."/>
        </authorList>
    </citation>
    <scope>NUCLEOTIDE SEQUENCE</scope>
    <source>
        <strain evidence="2">CGMCC 1.15958</strain>
    </source>
</reference>
<proteinExistence type="predicted"/>
<sequence>MGLNNFLKTALYAIFFCFLSCAEKNKEINLHFDDVGNISMEGNSKFVKNLGAMNSVALENLPEPERGVTRLIIKNMKNVSIPNNVFDIYFTGMVDVKGDGTYHLNRQTNSNIWYLEIHGDDVKELSIIEGEHGTSTNYNLLGWILIIFGVILFIIGIFTIVVGGIGCLLKIIAVILIIIGILLINNPS</sequence>
<keyword evidence="1" id="KW-1133">Transmembrane helix</keyword>
<dbReference type="Proteomes" id="UP000609064">
    <property type="component" value="Unassembled WGS sequence"/>
</dbReference>
<gene>
    <name evidence="2" type="ORF">GCM10011514_01610</name>
</gene>
<evidence type="ECO:0000313" key="3">
    <source>
        <dbReference type="Proteomes" id="UP000609064"/>
    </source>
</evidence>
<reference evidence="2" key="1">
    <citation type="journal article" date="2014" name="Int. J. Syst. Evol. Microbiol.">
        <title>Complete genome sequence of Corynebacterium casei LMG S-19264T (=DSM 44701T), isolated from a smear-ripened cheese.</title>
        <authorList>
            <consortium name="US DOE Joint Genome Institute (JGI-PGF)"/>
            <person name="Walter F."/>
            <person name="Albersmeier A."/>
            <person name="Kalinowski J."/>
            <person name="Ruckert C."/>
        </authorList>
    </citation>
    <scope>NUCLEOTIDE SEQUENCE</scope>
    <source>
        <strain evidence="2">CGMCC 1.15958</strain>
    </source>
</reference>
<dbReference type="RefSeq" id="WP_188763676.1">
    <property type="nucleotide sequence ID" value="NZ_BMKK01000001.1"/>
</dbReference>
<comment type="caution">
    <text evidence="2">The sequence shown here is derived from an EMBL/GenBank/DDBJ whole genome shotgun (WGS) entry which is preliminary data.</text>
</comment>
<keyword evidence="3" id="KW-1185">Reference proteome</keyword>
<organism evidence="2 3">
    <name type="scientific">Emticicia aquatilis</name>
    <dbReference type="NCBI Taxonomy" id="1537369"/>
    <lineage>
        <taxon>Bacteria</taxon>
        <taxon>Pseudomonadati</taxon>
        <taxon>Bacteroidota</taxon>
        <taxon>Cytophagia</taxon>
        <taxon>Cytophagales</taxon>
        <taxon>Leadbetterellaceae</taxon>
        <taxon>Emticicia</taxon>
    </lineage>
</organism>
<dbReference type="EMBL" id="BMKK01000001">
    <property type="protein sequence ID" value="GGD41249.1"/>
    <property type="molecule type" value="Genomic_DNA"/>
</dbReference>
<name>A0A916YDM1_9BACT</name>
<keyword evidence="1" id="KW-0472">Membrane</keyword>
<protein>
    <submittedName>
        <fullName evidence="2">Uncharacterized protein</fullName>
    </submittedName>
</protein>
<keyword evidence="1" id="KW-0812">Transmembrane</keyword>
<dbReference type="AlphaFoldDB" id="A0A916YDM1"/>